<proteinExistence type="predicted"/>
<organism evidence="1">
    <name type="scientific">marine sediment metagenome</name>
    <dbReference type="NCBI Taxonomy" id="412755"/>
    <lineage>
        <taxon>unclassified sequences</taxon>
        <taxon>metagenomes</taxon>
        <taxon>ecological metagenomes</taxon>
    </lineage>
</organism>
<comment type="caution">
    <text evidence="1">The sequence shown here is derived from an EMBL/GenBank/DDBJ whole genome shotgun (WGS) entry which is preliminary data.</text>
</comment>
<dbReference type="EMBL" id="LAZR01013627">
    <property type="protein sequence ID" value="KKM21096.1"/>
    <property type="molecule type" value="Genomic_DNA"/>
</dbReference>
<dbReference type="AlphaFoldDB" id="A0A0F9I051"/>
<evidence type="ECO:0000313" key="1">
    <source>
        <dbReference type="EMBL" id="KKM21096.1"/>
    </source>
</evidence>
<gene>
    <name evidence="1" type="ORF">LCGC14_1638860</name>
</gene>
<reference evidence="1" key="1">
    <citation type="journal article" date="2015" name="Nature">
        <title>Complex archaea that bridge the gap between prokaryotes and eukaryotes.</title>
        <authorList>
            <person name="Spang A."/>
            <person name="Saw J.H."/>
            <person name="Jorgensen S.L."/>
            <person name="Zaremba-Niedzwiedzka K."/>
            <person name="Martijn J."/>
            <person name="Lind A.E."/>
            <person name="van Eijk R."/>
            <person name="Schleper C."/>
            <person name="Guy L."/>
            <person name="Ettema T.J."/>
        </authorList>
    </citation>
    <scope>NUCLEOTIDE SEQUENCE</scope>
</reference>
<name>A0A0F9I051_9ZZZZ</name>
<accession>A0A0F9I051</accession>
<sequence length="130" mass="13274">MPKLEESAIALLSTTTVTTNLSATGATTLYTVPIGKTCILDHAYLTAGGNVDANLAFTIGQVGALTDFVGTTNGDNLDAANDCILVAPIPQATPTTQKQYTAGEIIQINIAVGGNAVSGIVDLYGMEKDA</sequence>
<protein>
    <submittedName>
        <fullName evidence="1">Uncharacterized protein</fullName>
    </submittedName>
</protein>